<dbReference type="Proteomes" id="UP001208570">
    <property type="component" value="Unassembled WGS sequence"/>
</dbReference>
<dbReference type="EMBL" id="JAODUP010000040">
    <property type="protein sequence ID" value="KAK2166289.1"/>
    <property type="molecule type" value="Genomic_DNA"/>
</dbReference>
<name>A0AAD9K7J6_9ANNE</name>
<evidence type="ECO:0000313" key="1">
    <source>
        <dbReference type="EMBL" id="KAK2166289.1"/>
    </source>
</evidence>
<dbReference type="AlphaFoldDB" id="A0AAD9K7J6"/>
<comment type="caution">
    <text evidence="1">The sequence shown here is derived from an EMBL/GenBank/DDBJ whole genome shotgun (WGS) entry which is preliminary data.</text>
</comment>
<reference evidence="1" key="1">
    <citation type="journal article" date="2023" name="Mol. Biol. Evol.">
        <title>Third-Generation Sequencing Reveals the Adaptive Role of the Epigenome in Three Deep-Sea Polychaetes.</title>
        <authorList>
            <person name="Perez M."/>
            <person name="Aroh O."/>
            <person name="Sun Y."/>
            <person name="Lan Y."/>
            <person name="Juniper S.K."/>
            <person name="Young C.R."/>
            <person name="Angers B."/>
            <person name="Qian P.Y."/>
        </authorList>
    </citation>
    <scope>NUCLEOTIDE SEQUENCE</scope>
    <source>
        <strain evidence="1">P08H-3</strain>
    </source>
</reference>
<protein>
    <recommendedName>
        <fullName evidence="3">MULE transposase domain-containing protein</fullName>
    </recommendedName>
</protein>
<sequence>MCIKSRRRKEDYAAVIQSIKNLLEQSKLQRFVLDFEDATWKSVESVFPDVERKGCAFHCAQALWRHIQEEELQLTYTNDGETYRFLRKVMALCYVPAKHISACARKNTQTWSFALKKHQLLEGVVS</sequence>
<proteinExistence type="predicted"/>
<gene>
    <name evidence="1" type="ORF">LSH36_40g13034</name>
</gene>
<organism evidence="1 2">
    <name type="scientific">Paralvinella palmiformis</name>
    <dbReference type="NCBI Taxonomy" id="53620"/>
    <lineage>
        <taxon>Eukaryota</taxon>
        <taxon>Metazoa</taxon>
        <taxon>Spiralia</taxon>
        <taxon>Lophotrochozoa</taxon>
        <taxon>Annelida</taxon>
        <taxon>Polychaeta</taxon>
        <taxon>Sedentaria</taxon>
        <taxon>Canalipalpata</taxon>
        <taxon>Terebellida</taxon>
        <taxon>Terebelliformia</taxon>
        <taxon>Alvinellidae</taxon>
        <taxon>Paralvinella</taxon>
    </lineage>
</organism>
<keyword evidence="2" id="KW-1185">Reference proteome</keyword>
<evidence type="ECO:0008006" key="3">
    <source>
        <dbReference type="Google" id="ProtNLM"/>
    </source>
</evidence>
<evidence type="ECO:0000313" key="2">
    <source>
        <dbReference type="Proteomes" id="UP001208570"/>
    </source>
</evidence>
<accession>A0AAD9K7J6</accession>